<organism evidence="3 4">
    <name type="scientific">Roseateles aquae</name>
    <dbReference type="NCBI Taxonomy" id="3077235"/>
    <lineage>
        <taxon>Bacteria</taxon>
        <taxon>Pseudomonadati</taxon>
        <taxon>Pseudomonadota</taxon>
        <taxon>Betaproteobacteria</taxon>
        <taxon>Burkholderiales</taxon>
        <taxon>Sphaerotilaceae</taxon>
        <taxon>Roseateles</taxon>
    </lineage>
</organism>
<feature type="signal peptide" evidence="1">
    <location>
        <begin position="1"/>
        <end position="23"/>
    </location>
</feature>
<evidence type="ECO:0000259" key="2">
    <source>
        <dbReference type="Pfam" id="PF12680"/>
    </source>
</evidence>
<dbReference type="InterPro" id="IPR037401">
    <property type="entry name" value="SnoaL-like"/>
</dbReference>
<sequence>MKQALPALLALTAALLMTTPVRAQEPVLAQSDHAVLLASSDARLAANKRLVYDFWRELIEAGQLDRADRYLAEDYRQHNPLVPTGRAGFVNFFKAFSKPRTVAERVRTPLVAITAEGDLVTLVFRAEHPEPADASKRYTTTWFDMFRVVDGRIVEHWDPTLKQ</sequence>
<proteinExistence type="predicted"/>
<keyword evidence="1" id="KW-0732">Signal</keyword>
<evidence type="ECO:0000313" key="4">
    <source>
        <dbReference type="Proteomes" id="UP001246372"/>
    </source>
</evidence>
<dbReference type="PANTHER" id="PTHR38436:SF1">
    <property type="entry name" value="ESTER CYCLASE"/>
    <property type="match status" value="1"/>
</dbReference>
<protein>
    <submittedName>
        <fullName evidence="3">Nuclear transport factor 2 family protein</fullName>
    </submittedName>
</protein>
<dbReference type="SUPFAM" id="SSF54427">
    <property type="entry name" value="NTF2-like"/>
    <property type="match status" value="1"/>
</dbReference>
<dbReference type="PANTHER" id="PTHR38436">
    <property type="entry name" value="POLYKETIDE CYCLASE SNOAL-LIKE DOMAIN"/>
    <property type="match status" value="1"/>
</dbReference>
<comment type="caution">
    <text evidence="3">The sequence shown here is derived from an EMBL/GenBank/DDBJ whole genome shotgun (WGS) entry which is preliminary data.</text>
</comment>
<dbReference type="Gene3D" id="3.10.450.50">
    <property type="match status" value="1"/>
</dbReference>
<dbReference type="Pfam" id="PF12680">
    <property type="entry name" value="SnoaL_2"/>
    <property type="match status" value="1"/>
</dbReference>
<name>A0ABU3PAF1_9BURK</name>
<feature type="chain" id="PRO_5047061559" evidence="1">
    <location>
        <begin position="24"/>
        <end position="163"/>
    </location>
</feature>
<dbReference type="RefSeq" id="WP_315650113.1">
    <property type="nucleotide sequence ID" value="NZ_JAVXZY010000003.1"/>
</dbReference>
<evidence type="ECO:0000313" key="3">
    <source>
        <dbReference type="EMBL" id="MDT8999552.1"/>
    </source>
</evidence>
<keyword evidence="4" id="KW-1185">Reference proteome</keyword>
<dbReference type="InterPro" id="IPR009959">
    <property type="entry name" value="Cyclase_SnoaL-like"/>
</dbReference>
<dbReference type="EMBL" id="JAVXZY010000003">
    <property type="protein sequence ID" value="MDT8999552.1"/>
    <property type="molecule type" value="Genomic_DNA"/>
</dbReference>
<reference evidence="3" key="1">
    <citation type="submission" date="2023-09" db="EMBL/GenBank/DDBJ databases">
        <title>Paucibacter sp. APW11 Genome sequencing and assembly.</title>
        <authorList>
            <person name="Kim I."/>
        </authorList>
    </citation>
    <scope>NUCLEOTIDE SEQUENCE</scope>
    <source>
        <strain evidence="3">APW11</strain>
    </source>
</reference>
<accession>A0ABU3PAF1</accession>
<dbReference type="Proteomes" id="UP001246372">
    <property type="component" value="Unassembled WGS sequence"/>
</dbReference>
<feature type="domain" description="SnoaL-like" evidence="2">
    <location>
        <begin position="56"/>
        <end position="156"/>
    </location>
</feature>
<gene>
    <name evidence="3" type="ORF">RQP53_09760</name>
</gene>
<evidence type="ECO:0000256" key="1">
    <source>
        <dbReference type="SAM" id="SignalP"/>
    </source>
</evidence>
<dbReference type="InterPro" id="IPR032710">
    <property type="entry name" value="NTF2-like_dom_sf"/>
</dbReference>